<evidence type="ECO:0000256" key="6">
    <source>
        <dbReference type="ARBA" id="ARBA00049117"/>
    </source>
</evidence>
<dbReference type="EMBL" id="BJNV01000012">
    <property type="protein sequence ID" value="GEC94974.1"/>
    <property type="molecule type" value="Genomic_DNA"/>
</dbReference>
<dbReference type="InterPro" id="IPR036627">
    <property type="entry name" value="CobW-likC_sf"/>
</dbReference>
<evidence type="ECO:0000256" key="2">
    <source>
        <dbReference type="ARBA" id="ARBA00022801"/>
    </source>
</evidence>
<reference evidence="8 9" key="1">
    <citation type="submission" date="2019-06" db="EMBL/GenBank/DDBJ databases">
        <title>Whole genome shotgun sequence of Zoogloea ramigera NBRC 15342.</title>
        <authorList>
            <person name="Hosoyama A."/>
            <person name="Uohara A."/>
            <person name="Ohji S."/>
            <person name="Ichikawa N."/>
        </authorList>
    </citation>
    <scope>NUCLEOTIDE SEQUENCE [LARGE SCALE GENOMIC DNA]</scope>
    <source>
        <strain evidence="8 9">NBRC 15342</strain>
    </source>
</reference>
<protein>
    <submittedName>
        <fullName evidence="8">GTP-binding protein</fullName>
    </submittedName>
</protein>
<keyword evidence="9" id="KW-1185">Reference proteome</keyword>
<dbReference type="SUPFAM" id="SSF90002">
    <property type="entry name" value="Hypothetical protein YjiA, C-terminal domain"/>
    <property type="match status" value="1"/>
</dbReference>
<name>A0A4Y4CU42_ZOORA</name>
<dbReference type="Pfam" id="PF02492">
    <property type="entry name" value="cobW"/>
    <property type="match status" value="1"/>
</dbReference>
<dbReference type="InterPro" id="IPR011629">
    <property type="entry name" value="CobW-like_C"/>
</dbReference>
<dbReference type="GO" id="GO:0005737">
    <property type="term" value="C:cytoplasm"/>
    <property type="evidence" value="ECO:0007669"/>
    <property type="project" value="TreeGrafter"/>
</dbReference>
<evidence type="ECO:0000256" key="4">
    <source>
        <dbReference type="ARBA" id="ARBA00034320"/>
    </source>
</evidence>
<comment type="caution">
    <text evidence="8">The sequence shown here is derived from an EMBL/GenBank/DDBJ whole genome shotgun (WGS) entry which is preliminary data.</text>
</comment>
<keyword evidence="1" id="KW-0547">Nucleotide-binding</keyword>
<dbReference type="Pfam" id="PF07683">
    <property type="entry name" value="CobW_C"/>
    <property type="match status" value="1"/>
</dbReference>
<keyword evidence="2" id="KW-0378">Hydrolase</keyword>
<evidence type="ECO:0000313" key="8">
    <source>
        <dbReference type="EMBL" id="GEC94974.1"/>
    </source>
</evidence>
<dbReference type="Proteomes" id="UP000318422">
    <property type="component" value="Unassembled WGS sequence"/>
</dbReference>
<dbReference type="SUPFAM" id="SSF52540">
    <property type="entry name" value="P-loop containing nucleoside triphosphate hydrolases"/>
    <property type="match status" value="1"/>
</dbReference>
<evidence type="ECO:0000256" key="3">
    <source>
        <dbReference type="ARBA" id="ARBA00023186"/>
    </source>
</evidence>
<sequence>MTGLHATLRAALRSPLSNYRLPLPDRTMPSANPLAIPRPPIRATILTGFLGAGKTTLLNRYLATQPARRVAVLENEFGAVGIDGGLIAGSPAVEVVELANGCICCSVRGELSAALTDLADRRDRGALDFDQLVIETTGLADPAPVAQAFFVDEGVRERYELDGILVVVDAVHAERQLNENRVAAAQIGFADRVLLTKTEGLGADTLAALEARLARINLRVPVALVPSKPAELAALFALDAFVLSDVVEQSPGFLTKESPSGLSRGGGDFRSFVRHDDDIASLVLHHPGEVDVGLMGSFVEELLLKNGNDMLRYKGILAVRGEARRLVFQGVHRITGFDYGRDWADGEARETTIVIIGRRLDEAAIRAGFQLACR</sequence>
<accession>A0A4Y4CU42</accession>
<dbReference type="GO" id="GO:0000166">
    <property type="term" value="F:nucleotide binding"/>
    <property type="evidence" value="ECO:0007669"/>
    <property type="project" value="UniProtKB-KW"/>
</dbReference>
<evidence type="ECO:0000256" key="5">
    <source>
        <dbReference type="ARBA" id="ARBA00045658"/>
    </source>
</evidence>
<comment type="function">
    <text evidence="5">Zinc chaperone that directly transfers zinc cofactor to target proteins, thereby activating them. Zinc is transferred from the CXCC motif in the GTPase domain to the zinc binding site in target proteins in a process requiring GTP hydrolysis.</text>
</comment>
<evidence type="ECO:0000256" key="1">
    <source>
        <dbReference type="ARBA" id="ARBA00022741"/>
    </source>
</evidence>
<dbReference type="InterPro" id="IPR051316">
    <property type="entry name" value="Zinc-reg_GTPase_activator"/>
</dbReference>
<comment type="catalytic activity">
    <reaction evidence="6">
        <text>GTP + H2O = GDP + phosphate + H(+)</text>
        <dbReference type="Rhea" id="RHEA:19669"/>
        <dbReference type="ChEBI" id="CHEBI:15377"/>
        <dbReference type="ChEBI" id="CHEBI:15378"/>
        <dbReference type="ChEBI" id="CHEBI:37565"/>
        <dbReference type="ChEBI" id="CHEBI:43474"/>
        <dbReference type="ChEBI" id="CHEBI:58189"/>
    </reaction>
    <physiologicalReaction direction="left-to-right" evidence="6">
        <dbReference type="Rhea" id="RHEA:19670"/>
    </physiologicalReaction>
</comment>
<organism evidence="8 9">
    <name type="scientific">Zoogloea ramigera</name>
    <dbReference type="NCBI Taxonomy" id="350"/>
    <lineage>
        <taxon>Bacteria</taxon>
        <taxon>Pseudomonadati</taxon>
        <taxon>Pseudomonadota</taxon>
        <taxon>Betaproteobacteria</taxon>
        <taxon>Rhodocyclales</taxon>
        <taxon>Zoogloeaceae</taxon>
        <taxon>Zoogloea</taxon>
    </lineage>
</organism>
<dbReference type="CDD" id="cd03112">
    <property type="entry name" value="CobW-like"/>
    <property type="match status" value="1"/>
</dbReference>
<dbReference type="AlphaFoldDB" id="A0A4Y4CU42"/>
<evidence type="ECO:0000313" key="9">
    <source>
        <dbReference type="Proteomes" id="UP000318422"/>
    </source>
</evidence>
<gene>
    <name evidence="8" type="ORF">ZRA01_10470</name>
</gene>
<proteinExistence type="inferred from homology"/>
<dbReference type="SMART" id="SM00833">
    <property type="entry name" value="CobW_C"/>
    <property type="match status" value="1"/>
</dbReference>
<dbReference type="Gene3D" id="3.30.1220.10">
    <property type="entry name" value="CobW-like, C-terminal domain"/>
    <property type="match status" value="1"/>
</dbReference>
<evidence type="ECO:0000259" key="7">
    <source>
        <dbReference type="SMART" id="SM00833"/>
    </source>
</evidence>
<dbReference type="Gene3D" id="3.40.50.300">
    <property type="entry name" value="P-loop containing nucleotide triphosphate hydrolases"/>
    <property type="match status" value="1"/>
</dbReference>
<dbReference type="PANTHER" id="PTHR13748:SF62">
    <property type="entry name" value="COBW DOMAIN-CONTAINING PROTEIN"/>
    <property type="match status" value="1"/>
</dbReference>
<feature type="domain" description="CobW C-terminal" evidence="7">
    <location>
        <begin position="279"/>
        <end position="373"/>
    </location>
</feature>
<dbReference type="GO" id="GO:0016787">
    <property type="term" value="F:hydrolase activity"/>
    <property type="evidence" value="ECO:0007669"/>
    <property type="project" value="UniProtKB-KW"/>
</dbReference>
<dbReference type="PANTHER" id="PTHR13748">
    <property type="entry name" value="COBW-RELATED"/>
    <property type="match status" value="1"/>
</dbReference>
<keyword evidence="3" id="KW-0143">Chaperone</keyword>
<comment type="similarity">
    <text evidence="4">Belongs to the SIMIBI class G3E GTPase family. ZNG1 subfamily.</text>
</comment>
<dbReference type="InterPro" id="IPR003495">
    <property type="entry name" value="CobW/HypB/UreG_nucleotide-bd"/>
</dbReference>
<dbReference type="InterPro" id="IPR027417">
    <property type="entry name" value="P-loop_NTPase"/>
</dbReference>